<keyword evidence="6" id="KW-0472">Membrane</keyword>
<name>A0A371ARC5_9FIRM</name>
<dbReference type="OrthoDB" id="9807097at2"/>
<organism evidence="7 8">
    <name type="scientific">Anaerosacchariphilus polymeriproducens</name>
    <dbReference type="NCBI Taxonomy" id="1812858"/>
    <lineage>
        <taxon>Bacteria</taxon>
        <taxon>Bacillati</taxon>
        <taxon>Bacillota</taxon>
        <taxon>Clostridia</taxon>
        <taxon>Lachnospirales</taxon>
        <taxon>Lachnospiraceae</taxon>
        <taxon>Anaerosacchariphilus</taxon>
    </lineage>
</organism>
<dbReference type="Proteomes" id="UP000255036">
    <property type="component" value="Unassembled WGS sequence"/>
</dbReference>
<reference evidence="7 8" key="1">
    <citation type="submission" date="2018-07" db="EMBL/GenBank/DDBJ databases">
        <title>Anaerosacharophilus polymeroproducens gen. nov. sp. nov., an anaerobic bacterium isolated from salt field.</title>
        <authorList>
            <person name="Kim W."/>
            <person name="Yang S.-H."/>
            <person name="Oh J."/>
            <person name="Lee J.-H."/>
            <person name="Kwon K.K."/>
        </authorList>
    </citation>
    <scope>NUCLEOTIDE SEQUENCE [LARGE SCALE GENOMIC DNA]</scope>
    <source>
        <strain evidence="7 8">MCWD5</strain>
    </source>
</reference>
<keyword evidence="4 7" id="KW-0808">Transferase</keyword>
<dbReference type="Gene3D" id="3.40.50.11820">
    <property type="match status" value="1"/>
</dbReference>
<sequence>MSYIKTQLYKVVNQNKQIRKFSKFMIRNWWKFRYQTACLSTKTDEKTFIFEAFQGRKYACSPKAIYEEMIRNKEYEGFSFLWIFREPENYLFLENNPNTKVIKFGSRDYYQAFAKAKYWVVNSRTRKCLLPKKNQVYIQTWHGTPLKRLGCDIMVEGNNIMSLKEMKEDYREEGRRVSYFLSPSSFYTEKISSAFDLRKDKKKIIELGYPRNDFLFKFQNDQVQNIREKLQIPKEKKVILYAPTFRDNQHTKDMGCKFQLGFDIERMYEMFNEDYVILFRTHYFVTSLFDFSQYKGFVYDVSEFDDINELYIISDLLITDYSSVFFDYANLKRPIIFFMYDFEEYKNSVRDFYLNIENLPGDIVKTEEELYHEIKRLENKFVYDERYQAFRETYNYLDGPDTSKKILKYILDKKRL</sequence>
<evidence type="ECO:0000313" key="7">
    <source>
        <dbReference type="EMBL" id="RDU22092.1"/>
    </source>
</evidence>
<dbReference type="GO" id="GO:0019350">
    <property type="term" value="P:teichoic acid biosynthetic process"/>
    <property type="evidence" value="ECO:0007669"/>
    <property type="project" value="UniProtKB-KW"/>
</dbReference>
<dbReference type="SUPFAM" id="SSF53756">
    <property type="entry name" value="UDP-Glycosyltransferase/glycogen phosphorylase"/>
    <property type="match status" value="1"/>
</dbReference>
<evidence type="ECO:0000256" key="5">
    <source>
        <dbReference type="ARBA" id="ARBA00022944"/>
    </source>
</evidence>
<dbReference type="AlphaFoldDB" id="A0A371ARC5"/>
<dbReference type="PANTHER" id="PTHR37316:SF3">
    <property type="entry name" value="TEICHOIC ACID GLYCEROL-PHOSPHATE TRANSFERASE"/>
    <property type="match status" value="1"/>
</dbReference>
<comment type="similarity">
    <text evidence="2">Belongs to the CDP-glycerol glycerophosphotransferase family.</text>
</comment>
<dbReference type="RefSeq" id="WP_115483258.1">
    <property type="nucleotide sequence ID" value="NZ_QRCT01000050.1"/>
</dbReference>
<dbReference type="GO" id="GO:0047355">
    <property type="term" value="F:CDP-glycerol glycerophosphotransferase activity"/>
    <property type="evidence" value="ECO:0007669"/>
    <property type="project" value="InterPro"/>
</dbReference>
<evidence type="ECO:0000256" key="1">
    <source>
        <dbReference type="ARBA" id="ARBA00004202"/>
    </source>
</evidence>
<evidence type="ECO:0000256" key="6">
    <source>
        <dbReference type="ARBA" id="ARBA00023136"/>
    </source>
</evidence>
<dbReference type="InterPro" id="IPR007554">
    <property type="entry name" value="Glycerophosphate_synth"/>
</dbReference>
<dbReference type="InterPro" id="IPR043148">
    <property type="entry name" value="TagF_C"/>
</dbReference>
<dbReference type="GO" id="GO:0005886">
    <property type="term" value="C:plasma membrane"/>
    <property type="evidence" value="ECO:0007669"/>
    <property type="project" value="UniProtKB-SubCell"/>
</dbReference>
<keyword evidence="5" id="KW-0777">Teichoic acid biosynthesis</keyword>
<dbReference type="Gene3D" id="3.40.50.12580">
    <property type="match status" value="1"/>
</dbReference>
<accession>A0A371ARC5</accession>
<dbReference type="InterPro" id="IPR043149">
    <property type="entry name" value="TagF_N"/>
</dbReference>
<evidence type="ECO:0000313" key="8">
    <source>
        <dbReference type="Proteomes" id="UP000255036"/>
    </source>
</evidence>
<gene>
    <name evidence="7" type="ORF">DWV06_16310</name>
</gene>
<evidence type="ECO:0000256" key="2">
    <source>
        <dbReference type="ARBA" id="ARBA00010488"/>
    </source>
</evidence>
<keyword evidence="8" id="KW-1185">Reference proteome</keyword>
<keyword evidence="3" id="KW-1003">Cell membrane</keyword>
<proteinExistence type="inferred from homology"/>
<dbReference type="PANTHER" id="PTHR37316">
    <property type="entry name" value="TEICHOIC ACID GLYCEROL-PHOSPHATE PRIMASE"/>
    <property type="match status" value="1"/>
</dbReference>
<evidence type="ECO:0000256" key="3">
    <source>
        <dbReference type="ARBA" id="ARBA00022475"/>
    </source>
</evidence>
<comment type="caution">
    <text evidence="7">The sequence shown here is derived from an EMBL/GenBank/DDBJ whole genome shotgun (WGS) entry which is preliminary data.</text>
</comment>
<comment type="subcellular location">
    <subcellularLocation>
        <location evidence="1">Cell membrane</location>
        <topology evidence="1">Peripheral membrane protein</topology>
    </subcellularLocation>
</comment>
<dbReference type="Pfam" id="PF04464">
    <property type="entry name" value="Glyphos_transf"/>
    <property type="match status" value="1"/>
</dbReference>
<dbReference type="EMBL" id="QRCT01000050">
    <property type="protein sequence ID" value="RDU22092.1"/>
    <property type="molecule type" value="Genomic_DNA"/>
</dbReference>
<protein>
    <submittedName>
        <fullName evidence="7">CDP-glycerol glycerophosphotransferase family protein</fullName>
    </submittedName>
</protein>
<dbReference type="InterPro" id="IPR051612">
    <property type="entry name" value="Teichoic_Acid_Biosynth"/>
</dbReference>
<evidence type="ECO:0000256" key="4">
    <source>
        <dbReference type="ARBA" id="ARBA00022679"/>
    </source>
</evidence>